<reference evidence="2 3" key="1">
    <citation type="submission" date="2024-05" db="EMBL/GenBank/DDBJ databases">
        <title>Genome sequencing and assembly of Indian major carp, Cirrhinus mrigala (Hamilton, 1822).</title>
        <authorList>
            <person name="Mohindra V."/>
            <person name="Chowdhury L.M."/>
            <person name="Lal K."/>
            <person name="Jena J.K."/>
        </authorList>
    </citation>
    <scope>NUCLEOTIDE SEQUENCE [LARGE SCALE GENOMIC DNA]</scope>
    <source>
        <strain evidence="2">CM1030</strain>
        <tissue evidence="2">Blood</tissue>
    </source>
</reference>
<keyword evidence="3" id="KW-1185">Reference proteome</keyword>
<proteinExistence type="predicted"/>
<keyword evidence="1" id="KW-1133">Transmembrane helix</keyword>
<keyword evidence="1" id="KW-0472">Membrane</keyword>
<accession>A0ABD0NTR4</accession>
<feature type="non-terminal residue" evidence="2">
    <location>
        <position position="1"/>
    </location>
</feature>
<gene>
    <name evidence="2" type="ORF">M9458_040633</name>
</gene>
<feature type="non-terminal residue" evidence="2">
    <location>
        <position position="57"/>
    </location>
</feature>
<organism evidence="2 3">
    <name type="scientific">Cirrhinus mrigala</name>
    <name type="common">Mrigala</name>
    <dbReference type="NCBI Taxonomy" id="683832"/>
    <lineage>
        <taxon>Eukaryota</taxon>
        <taxon>Metazoa</taxon>
        <taxon>Chordata</taxon>
        <taxon>Craniata</taxon>
        <taxon>Vertebrata</taxon>
        <taxon>Euteleostomi</taxon>
        <taxon>Actinopterygii</taxon>
        <taxon>Neopterygii</taxon>
        <taxon>Teleostei</taxon>
        <taxon>Ostariophysi</taxon>
        <taxon>Cypriniformes</taxon>
        <taxon>Cyprinidae</taxon>
        <taxon>Labeoninae</taxon>
        <taxon>Labeonini</taxon>
        <taxon>Cirrhinus</taxon>
    </lineage>
</organism>
<keyword evidence="1" id="KW-0812">Transmembrane</keyword>
<dbReference type="AlphaFoldDB" id="A0ABD0NTR4"/>
<evidence type="ECO:0000256" key="1">
    <source>
        <dbReference type="SAM" id="Phobius"/>
    </source>
</evidence>
<dbReference type="Proteomes" id="UP001529510">
    <property type="component" value="Unassembled WGS sequence"/>
</dbReference>
<evidence type="ECO:0000313" key="2">
    <source>
        <dbReference type="EMBL" id="KAL0164880.1"/>
    </source>
</evidence>
<comment type="caution">
    <text evidence="2">The sequence shown here is derived from an EMBL/GenBank/DDBJ whole genome shotgun (WGS) entry which is preliminary data.</text>
</comment>
<evidence type="ECO:0000313" key="3">
    <source>
        <dbReference type="Proteomes" id="UP001529510"/>
    </source>
</evidence>
<name>A0ABD0NTR4_CIRMR</name>
<protein>
    <submittedName>
        <fullName evidence="2">Uncharacterized protein</fullName>
    </submittedName>
</protein>
<sequence>GALVGLASGLVMAFWIGIGSFVSKMSASASPVINATITPDVGNMTTAVMTTLMTPKP</sequence>
<feature type="transmembrane region" description="Helical" evidence="1">
    <location>
        <begin position="6"/>
        <end position="23"/>
    </location>
</feature>
<dbReference type="EMBL" id="JAMKFB020000020">
    <property type="protein sequence ID" value="KAL0164880.1"/>
    <property type="molecule type" value="Genomic_DNA"/>
</dbReference>